<dbReference type="Gene3D" id="3.40.50.2000">
    <property type="entry name" value="Glycogen Phosphorylase B"/>
    <property type="match status" value="2"/>
</dbReference>
<proteinExistence type="predicted"/>
<keyword evidence="2" id="KW-0808">Transferase</keyword>
<dbReference type="GO" id="GO:0005829">
    <property type="term" value="C:cytosol"/>
    <property type="evidence" value="ECO:0007669"/>
    <property type="project" value="TreeGrafter"/>
</dbReference>
<reference evidence="3" key="1">
    <citation type="submission" date="2018-05" db="EMBL/GenBank/DDBJ databases">
        <authorList>
            <person name="Lanie J.A."/>
            <person name="Ng W.-L."/>
            <person name="Kazmierczak K.M."/>
            <person name="Andrzejewski T.M."/>
            <person name="Davidsen T.M."/>
            <person name="Wayne K.J."/>
            <person name="Tettelin H."/>
            <person name="Glass J.I."/>
            <person name="Rusch D."/>
            <person name="Podicherti R."/>
            <person name="Tsui H.-C.T."/>
            <person name="Winkler M.E."/>
        </authorList>
    </citation>
    <scope>NUCLEOTIDE SEQUENCE</scope>
</reference>
<dbReference type="Pfam" id="PF01075">
    <property type="entry name" value="Glyco_transf_9"/>
    <property type="match status" value="1"/>
</dbReference>
<dbReference type="GO" id="GO:0008713">
    <property type="term" value="F:ADP-heptose-lipopolysaccharide heptosyltransferase activity"/>
    <property type="evidence" value="ECO:0007669"/>
    <property type="project" value="TreeGrafter"/>
</dbReference>
<gene>
    <name evidence="3" type="ORF">METZ01_LOCUS240283</name>
</gene>
<protein>
    <submittedName>
        <fullName evidence="3">Uncharacterized protein</fullName>
    </submittedName>
</protein>
<dbReference type="PANTHER" id="PTHR30160">
    <property type="entry name" value="TETRAACYLDISACCHARIDE 4'-KINASE-RELATED"/>
    <property type="match status" value="1"/>
</dbReference>
<evidence type="ECO:0000313" key="3">
    <source>
        <dbReference type="EMBL" id="SVB87429.1"/>
    </source>
</evidence>
<dbReference type="GO" id="GO:0009244">
    <property type="term" value="P:lipopolysaccharide core region biosynthetic process"/>
    <property type="evidence" value="ECO:0007669"/>
    <property type="project" value="TreeGrafter"/>
</dbReference>
<dbReference type="AlphaFoldDB" id="A0A382HJR7"/>
<keyword evidence="1" id="KW-0328">Glycosyltransferase</keyword>
<organism evidence="3">
    <name type="scientific">marine metagenome</name>
    <dbReference type="NCBI Taxonomy" id="408172"/>
    <lineage>
        <taxon>unclassified sequences</taxon>
        <taxon>metagenomes</taxon>
        <taxon>ecological metagenomes</taxon>
    </lineage>
</organism>
<dbReference type="InterPro" id="IPR002201">
    <property type="entry name" value="Glyco_trans_9"/>
</dbReference>
<dbReference type="InterPro" id="IPR051199">
    <property type="entry name" value="LPS_LOS_Heptosyltrfase"/>
</dbReference>
<evidence type="ECO:0000256" key="2">
    <source>
        <dbReference type="ARBA" id="ARBA00022679"/>
    </source>
</evidence>
<evidence type="ECO:0000256" key="1">
    <source>
        <dbReference type="ARBA" id="ARBA00022676"/>
    </source>
</evidence>
<dbReference type="EMBL" id="UINC01061640">
    <property type="protein sequence ID" value="SVB87429.1"/>
    <property type="molecule type" value="Genomic_DNA"/>
</dbReference>
<accession>A0A382HJR7</accession>
<name>A0A382HJR7_9ZZZZ</name>
<dbReference type="CDD" id="cd03789">
    <property type="entry name" value="GT9_LPS_heptosyltransferase"/>
    <property type="match status" value="1"/>
</dbReference>
<sequence length="378" mass="41885">MPLAEAQQFVLGKVHSRVKFLVGNKTDIPKILLIKLGAVGELVMASPFLDQLRKHFPHSEIVLVVGRSSFPAVEHNPNISRFILADDVGLYRGGGVGRSLEFFRLLCKLRREDFDLSFVLERGMAFRLLSCLAGLPVRVGFGSVREDFFLTHSVPGHQTQSESETYLDLLRKMDIPAVFEKTFYYLSDEEKEFQNLFLERHSIVNGEQVIALAPGAGGNTRSKTISGHWPAQNYIELINRFQSDGPCRILLVGGPDDREITDTIIGSCPDCLDATDLSFGEMASVLRGCSLFIGEDSARNQIAVAIGIASIGIFNPADSRPSISFSTINDASAAALKANSSRIEFPGAVSVDEIWQLVETMDDYCQKEIRRKNHKELF</sequence>
<dbReference type="SUPFAM" id="SSF53756">
    <property type="entry name" value="UDP-Glycosyltransferase/glycogen phosphorylase"/>
    <property type="match status" value="1"/>
</dbReference>